<reference evidence="8" key="1">
    <citation type="submission" date="2017-12" db="EMBL/GenBank/DDBJ databases">
        <title>Whole genome sequencing of Acidipropionibacterium jensenii strains JS279 and JS280.</title>
        <authorList>
            <person name="Deptula P."/>
            <person name="Laine P."/>
            <person name="Smolander O.-P."/>
            <person name="Paulin L."/>
            <person name="Auvinen P."/>
            <person name="Varmanen P."/>
        </authorList>
    </citation>
    <scope>NUCLEOTIDE SEQUENCE [LARGE SCALE GENOMIC DNA]</scope>
    <source>
        <strain evidence="8">JS280</strain>
    </source>
</reference>
<evidence type="ECO:0000313" key="7">
    <source>
        <dbReference type="EMBL" id="AZZ39884.1"/>
    </source>
</evidence>
<dbReference type="AlphaFoldDB" id="A0A3Q9UIY8"/>
<gene>
    <name evidence="7" type="ORF">C0Z10_09100</name>
</gene>
<dbReference type="PANTHER" id="PTHR23513:SF11">
    <property type="entry name" value="STAPHYLOFERRIN A TRANSPORTER"/>
    <property type="match status" value="1"/>
</dbReference>
<evidence type="ECO:0000256" key="5">
    <source>
        <dbReference type="ARBA" id="ARBA00022989"/>
    </source>
</evidence>
<dbReference type="KEGG" id="aji:C0Z10_09100"/>
<dbReference type="GO" id="GO:0022857">
    <property type="term" value="F:transmembrane transporter activity"/>
    <property type="evidence" value="ECO:0007669"/>
    <property type="project" value="InterPro"/>
</dbReference>
<dbReference type="Pfam" id="PF05977">
    <property type="entry name" value="MFS_3"/>
    <property type="match status" value="1"/>
</dbReference>
<keyword evidence="3" id="KW-1003">Cell membrane</keyword>
<dbReference type="GO" id="GO:0005886">
    <property type="term" value="C:plasma membrane"/>
    <property type="evidence" value="ECO:0007669"/>
    <property type="project" value="UniProtKB-SubCell"/>
</dbReference>
<accession>A0A3Q9UIY8</accession>
<dbReference type="PROSITE" id="PS50850">
    <property type="entry name" value="MFS"/>
    <property type="match status" value="1"/>
</dbReference>
<dbReference type="CDD" id="cd06173">
    <property type="entry name" value="MFS_MefA_like"/>
    <property type="match status" value="1"/>
</dbReference>
<organism evidence="7 8">
    <name type="scientific">Acidipropionibacterium jensenii</name>
    <dbReference type="NCBI Taxonomy" id="1749"/>
    <lineage>
        <taxon>Bacteria</taxon>
        <taxon>Bacillati</taxon>
        <taxon>Actinomycetota</taxon>
        <taxon>Actinomycetes</taxon>
        <taxon>Propionibacteriales</taxon>
        <taxon>Propionibacteriaceae</taxon>
        <taxon>Acidipropionibacterium</taxon>
    </lineage>
</organism>
<dbReference type="InterPro" id="IPR010290">
    <property type="entry name" value="TM_effector"/>
</dbReference>
<dbReference type="Proteomes" id="UP000285875">
    <property type="component" value="Chromosome"/>
</dbReference>
<keyword evidence="2" id="KW-0813">Transport</keyword>
<proteinExistence type="predicted"/>
<dbReference type="Gene3D" id="1.20.1250.20">
    <property type="entry name" value="MFS general substrate transporter like domains"/>
    <property type="match status" value="1"/>
</dbReference>
<comment type="subcellular location">
    <subcellularLocation>
        <location evidence="1">Cell membrane</location>
        <topology evidence="1">Multi-pass membrane protein</topology>
    </subcellularLocation>
</comment>
<dbReference type="RefSeq" id="WP_097799162.1">
    <property type="nucleotide sequence ID" value="NZ_CP025570.1"/>
</dbReference>
<evidence type="ECO:0000256" key="6">
    <source>
        <dbReference type="ARBA" id="ARBA00023136"/>
    </source>
</evidence>
<evidence type="ECO:0000256" key="2">
    <source>
        <dbReference type="ARBA" id="ARBA00022448"/>
    </source>
</evidence>
<name>A0A3Q9UIY8_9ACTN</name>
<sequence>MRAAPGEVGRTFASFSIPNYTYYFIGSLVSNLGLWMGRTAQDWMVLTQLTQHSSSALGYVTALQFLPIAVLAPTMGAVADRWPKHNLLYLSQGLLALDAAALWLLDATGVIQLWHVLALAFLQGVFSSLDNPVRQAFVPEMVPMRLVPNAIGLNSAQFNGARLLGPGLGGLLIAGVGVSACLLINALSFAAVIVSLAVMDRRRLTPAPVRRGGGAVREGIRYVRRRPDILVPMVIVFMLGTFGMNFQITNALMATKVFGKGAGEYGLLGSIMAVGTLAAALLAARRAHPRLRTLLIPLAGFAVFTAVLGVAPSYQVYALTLVPVGLCALTVMTSANATVQMASDPDVRGRVMALYMAIFLGGTPIGAPIIGWIGDAWGPRWTLLIGSAATALTVIGVLLFVTLHDGMRMAVRSGWPPKVAVVHGSGPPSGGGAG</sequence>
<evidence type="ECO:0000256" key="4">
    <source>
        <dbReference type="ARBA" id="ARBA00022692"/>
    </source>
</evidence>
<evidence type="ECO:0000313" key="8">
    <source>
        <dbReference type="Proteomes" id="UP000285875"/>
    </source>
</evidence>
<dbReference type="InterPro" id="IPR020846">
    <property type="entry name" value="MFS_dom"/>
</dbReference>
<evidence type="ECO:0000256" key="1">
    <source>
        <dbReference type="ARBA" id="ARBA00004651"/>
    </source>
</evidence>
<protein>
    <submittedName>
        <fullName evidence="7">MFS transporter</fullName>
    </submittedName>
</protein>
<evidence type="ECO:0000256" key="3">
    <source>
        <dbReference type="ARBA" id="ARBA00022475"/>
    </source>
</evidence>
<dbReference type="Gene3D" id="1.20.1720.10">
    <property type="entry name" value="Multidrug resistance protein D"/>
    <property type="match status" value="1"/>
</dbReference>
<dbReference type="PANTHER" id="PTHR23513">
    <property type="entry name" value="INTEGRAL MEMBRANE EFFLUX PROTEIN-RELATED"/>
    <property type="match status" value="1"/>
</dbReference>
<keyword evidence="4" id="KW-0812">Transmembrane</keyword>
<dbReference type="EMBL" id="CP025570">
    <property type="protein sequence ID" value="AZZ39884.1"/>
    <property type="molecule type" value="Genomic_DNA"/>
</dbReference>
<dbReference type="SUPFAM" id="SSF103473">
    <property type="entry name" value="MFS general substrate transporter"/>
    <property type="match status" value="1"/>
</dbReference>
<dbReference type="GeneID" id="82883644"/>
<dbReference type="InterPro" id="IPR036259">
    <property type="entry name" value="MFS_trans_sf"/>
</dbReference>
<keyword evidence="5" id="KW-1133">Transmembrane helix</keyword>
<keyword evidence="6" id="KW-0472">Membrane</keyword>